<dbReference type="AlphaFoldDB" id="A0A846YSD1"/>
<comment type="caution">
    <text evidence="1">The sequence shown here is derived from an EMBL/GenBank/DDBJ whole genome shotgun (WGS) entry which is preliminary data.</text>
</comment>
<dbReference type="PANTHER" id="PTHR43845">
    <property type="entry name" value="BLR5969 PROTEIN"/>
    <property type="match status" value="1"/>
</dbReference>
<proteinExistence type="predicted"/>
<dbReference type="SUPFAM" id="SSF56801">
    <property type="entry name" value="Acetyl-CoA synthetase-like"/>
    <property type="match status" value="1"/>
</dbReference>
<dbReference type="InterPro" id="IPR045851">
    <property type="entry name" value="AMP-bd_C_sf"/>
</dbReference>
<dbReference type="Gene3D" id="3.30.300.30">
    <property type="match status" value="1"/>
</dbReference>
<dbReference type="Gene3D" id="3.40.50.12780">
    <property type="entry name" value="N-terminal domain of ligase-like"/>
    <property type="match status" value="1"/>
</dbReference>
<dbReference type="EMBL" id="JAAXOT010000023">
    <property type="protein sequence ID" value="NKY60460.1"/>
    <property type="molecule type" value="Genomic_DNA"/>
</dbReference>
<protein>
    <submittedName>
        <fullName evidence="1">Phenylacetate--CoA ligase family protein</fullName>
    </submittedName>
</protein>
<gene>
    <name evidence="1" type="ORF">HGA15_30845</name>
</gene>
<evidence type="ECO:0000313" key="2">
    <source>
        <dbReference type="Proteomes" id="UP000570678"/>
    </source>
</evidence>
<keyword evidence="1" id="KW-0436">Ligase</keyword>
<organism evidence="1 2">
    <name type="scientific">Nocardia flavorosea</name>
    <dbReference type="NCBI Taxonomy" id="53429"/>
    <lineage>
        <taxon>Bacteria</taxon>
        <taxon>Bacillati</taxon>
        <taxon>Actinomycetota</taxon>
        <taxon>Actinomycetes</taxon>
        <taxon>Mycobacteriales</taxon>
        <taxon>Nocardiaceae</taxon>
        <taxon>Nocardia</taxon>
    </lineage>
</organism>
<dbReference type="PANTHER" id="PTHR43845:SF1">
    <property type="entry name" value="BLR5969 PROTEIN"/>
    <property type="match status" value="1"/>
</dbReference>
<evidence type="ECO:0000313" key="1">
    <source>
        <dbReference type="EMBL" id="NKY60460.1"/>
    </source>
</evidence>
<dbReference type="InterPro" id="IPR042099">
    <property type="entry name" value="ANL_N_sf"/>
</dbReference>
<name>A0A846YSD1_9NOCA</name>
<reference evidence="1 2" key="1">
    <citation type="submission" date="2020-04" db="EMBL/GenBank/DDBJ databases">
        <title>MicrobeNet Type strains.</title>
        <authorList>
            <person name="Nicholson A.C."/>
        </authorList>
    </citation>
    <scope>NUCLEOTIDE SEQUENCE [LARGE SCALE GENOMIC DNA]</scope>
    <source>
        <strain evidence="1 2">JCM 3332</strain>
    </source>
</reference>
<sequence>MDDRAYGRFLEPDVELMSRREIEQNQEHAVVELVHYAWEHSPFYREFWGSAGVSPDDITSLHDFSTRIPLLTKDDIRAYRDRTGDPFGGLLCVDRSELTSIVTSSGTTGEPELMAERWDRIPPIPTACLRDQWEWGLRPGDRVVIPTGTFKNYWDTLYSAMGLVPIYMDAWMGNGERLLQAIKRHRVAFVQLVMPQILEIESLEARYDIRDMLSSLKYISFAGQPMGAVLRRKVTEDWGVNIATYTSAGDCGLAWEGTDCEGYTLWEDTIYPEIVDPDTHREVGDREIGELVATDIDNRVAPYIRFRSGDLVRRTKQTSALGRNHSRMWVAGRMGDETMIDGKAVVVGDVWRIVETLPETSDGMFQIIRYAPSMDRLRLRAGYAPERTGDLGELAHRLVSLLESELGVGVDVDLMTTDEILTFSSSVAKFPRVVKK</sequence>
<accession>A0A846YSD1</accession>
<keyword evidence="2" id="KW-1185">Reference proteome</keyword>
<dbReference type="GO" id="GO:0016874">
    <property type="term" value="F:ligase activity"/>
    <property type="evidence" value="ECO:0007669"/>
    <property type="project" value="UniProtKB-KW"/>
</dbReference>
<dbReference type="Proteomes" id="UP000570678">
    <property type="component" value="Unassembled WGS sequence"/>
</dbReference>